<evidence type="ECO:0000256" key="2">
    <source>
        <dbReference type="ARBA" id="ARBA00022670"/>
    </source>
</evidence>
<dbReference type="EMBL" id="JAFBER010000014">
    <property type="protein sequence ID" value="MBM7645977.1"/>
    <property type="molecule type" value="Genomic_DNA"/>
</dbReference>
<dbReference type="PANTHER" id="PTHR47053:SF1">
    <property type="entry name" value="MUREIN DD-ENDOPEPTIDASE MEPH-RELATED"/>
    <property type="match status" value="1"/>
</dbReference>
<keyword evidence="9" id="KW-1185">Reference proteome</keyword>
<dbReference type="RefSeq" id="WP_275583960.1">
    <property type="nucleotide sequence ID" value="NZ_JAFBER010000014.1"/>
</dbReference>
<dbReference type="Gene3D" id="1.10.101.10">
    <property type="entry name" value="PGBD-like superfamily/PGBD"/>
    <property type="match status" value="1"/>
</dbReference>
<dbReference type="GO" id="GO:0016787">
    <property type="term" value="F:hydrolase activity"/>
    <property type="evidence" value="ECO:0007669"/>
    <property type="project" value="UniProtKB-KW"/>
</dbReference>
<feature type="compositionally biased region" description="Low complexity" evidence="5">
    <location>
        <begin position="57"/>
        <end position="78"/>
    </location>
</feature>
<dbReference type="InterPro" id="IPR036365">
    <property type="entry name" value="PGBD-like_sf"/>
</dbReference>
<evidence type="ECO:0000256" key="1">
    <source>
        <dbReference type="ARBA" id="ARBA00007074"/>
    </source>
</evidence>
<feature type="compositionally biased region" description="Low complexity" evidence="5">
    <location>
        <begin position="30"/>
        <end position="41"/>
    </location>
</feature>
<feature type="compositionally biased region" description="Polar residues" evidence="5">
    <location>
        <begin position="190"/>
        <end position="201"/>
    </location>
</feature>
<keyword evidence="3 8" id="KW-0378">Hydrolase</keyword>
<dbReference type="Pfam" id="PF01471">
    <property type="entry name" value="PG_binding_1"/>
    <property type="match status" value="1"/>
</dbReference>
<evidence type="ECO:0000313" key="8">
    <source>
        <dbReference type="EMBL" id="MBM7645977.1"/>
    </source>
</evidence>
<dbReference type="Pfam" id="PF00877">
    <property type="entry name" value="NLPC_P60"/>
    <property type="match status" value="1"/>
</dbReference>
<evidence type="ECO:0000256" key="5">
    <source>
        <dbReference type="SAM" id="MobiDB-lite"/>
    </source>
</evidence>
<dbReference type="PANTHER" id="PTHR47053">
    <property type="entry name" value="MUREIN DD-ENDOPEPTIDASE MEPH-RELATED"/>
    <property type="match status" value="1"/>
</dbReference>
<feature type="region of interest" description="Disordered" evidence="5">
    <location>
        <begin position="142"/>
        <end position="225"/>
    </location>
</feature>
<dbReference type="Proteomes" id="UP000808914">
    <property type="component" value="Unassembled WGS sequence"/>
</dbReference>
<name>A0ABS2Q103_9BACL</name>
<comment type="caution">
    <text evidence="8">The sequence shown here is derived from an EMBL/GenBank/DDBJ whole genome shotgun (WGS) entry which is preliminary data.</text>
</comment>
<comment type="similarity">
    <text evidence="1">Belongs to the peptidase C40 family.</text>
</comment>
<feature type="signal peptide" evidence="6">
    <location>
        <begin position="1"/>
        <end position="35"/>
    </location>
</feature>
<accession>A0ABS2Q103</accession>
<reference evidence="8 9" key="1">
    <citation type="submission" date="2021-01" db="EMBL/GenBank/DDBJ databases">
        <title>Genomic Encyclopedia of Type Strains, Phase IV (KMG-IV): sequencing the most valuable type-strain genomes for metagenomic binning, comparative biology and taxonomic classification.</title>
        <authorList>
            <person name="Goeker M."/>
        </authorList>
    </citation>
    <scope>NUCLEOTIDE SEQUENCE [LARGE SCALE GENOMIC DNA]</scope>
    <source>
        <strain evidence="8 9">DSM 28236</strain>
    </source>
</reference>
<dbReference type="SUPFAM" id="SSF47090">
    <property type="entry name" value="PGBD-like"/>
    <property type="match status" value="1"/>
</dbReference>
<feature type="region of interest" description="Disordered" evidence="5">
    <location>
        <begin position="30"/>
        <end position="86"/>
    </location>
</feature>
<evidence type="ECO:0000313" key="9">
    <source>
        <dbReference type="Proteomes" id="UP000808914"/>
    </source>
</evidence>
<keyword evidence="6" id="KW-0732">Signal</keyword>
<dbReference type="PROSITE" id="PS51935">
    <property type="entry name" value="NLPC_P60"/>
    <property type="match status" value="1"/>
</dbReference>
<feature type="compositionally biased region" description="Polar residues" evidence="5">
    <location>
        <begin position="44"/>
        <end position="53"/>
    </location>
</feature>
<dbReference type="InterPro" id="IPR000064">
    <property type="entry name" value="NLP_P60_dom"/>
</dbReference>
<proteinExistence type="inferred from homology"/>
<dbReference type="InterPro" id="IPR051202">
    <property type="entry name" value="Peptidase_C40"/>
</dbReference>
<evidence type="ECO:0000256" key="3">
    <source>
        <dbReference type="ARBA" id="ARBA00022801"/>
    </source>
</evidence>
<feature type="compositionally biased region" description="Low complexity" evidence="5">
    <location>
        <begin position="142"/>
        <end position="184"/>
    </location>
</feature>
<feature type="compositionally biased region" description="Low complexity" evidence="5">
    <location>
        <begin position="208"/>
        <end position="225"/>
    </location>
</feature>
<dbReference type="InterPro" id="IPR038765">
    <property type="entry name" value="Papain-like_cys_pep_sf"/>
</dbReference>
<protein>
    <submittedName>
        <fullName evidence="8">Cell wall-associated NlpC family hydrolase</fullName>
    </submittedName>
</protein>
<dbReference type="InterPro" id="IPR036366">
    <property type="entry name" value="PGBDSf"/>
</dbReference>
<dbReference type="Gene3D" id="3.90.1720.10">
    <property type="entry name" value="endopeptidase domain like (from Nostoc punctiforme)"/>
    <property type="match status" value="1"/>
</dbReference>
<keyword evidence="4" id="KW-0788">Thiol protease</keyword>
<feature type="domain" description="NlpC/P60" evidence="7">
    <location>
        <begin position="223"/>
        <end position="345"/>
    </location>
</feature>
<sequence length="345" mass="35988">MLKPKGIVKKLATTSTVAGVMAIAPLAMHPGSASAHAPSAGLVPQSNNNSQATVVHKQTAQNTQTAQTQTSQKETSSQLLKSGDRGTAVSNLQSKLNAKGFLHGGIDGIYGPNTADAVRAFQNSNGLPVDGIAGPDTFAKLNGNSAANNNNSNSNNNSTSVNHSNTVQNNNTTVNNNSSNSNNVYHPVSASGSNHQSSNVEDMSYRPNQTSNNQSNQGDQNSQVSGSKIAAIAQQYNGAPYVWGGMSPAGFDCSGFIKYVLQQAGIETSGRDAAAIYSEGTSVSTPSVGDVVFFSNTYKPGISHAGIYIGNNQMIGALNEKDGVQIVSLDNPYWKSHLTGFKSYN</sequence>
<keyword evidence="2" id="KW-0645">Protease</keyword>
<evidence type="ECO:0000256" key="4">
    <source>
        <dbReference type="ARBA" id="ARBA00022807"/>
    </source>
</evidence>
<gene>
    <name evidence="8" type="ORF">JOD45_002202</name>
</gene>
<feature type="chain" id="PRO_5046936314" evidence="6">
    <location>
        <begin position="36"/>
        <end position="345"/>
    </location>
</feature>
<dbReference type="SUPFAM" id="SSF54001">
    <property type="entry name" value="Cysteine proteinases"/>
    <property type="match status" value="1"/>
</dbReference>
<evidence type="ECO:0000256" key="6">
    <source>
        <dbReference type="SAM" id="SignalP"/>
    </source>
</evidence>
<evidence type="ECO:0000259" key="7">
    <source>
        <dbReference type="PROSITE" id="PS51935"/>
    </source>
</evidence>
<dbReference type="InterPro" id="IPR002477">
    <property type="entry name" value="Peptidoglycan-bd-like"/>
</dbReference>
<organism evidence="8 9">
    <name type="scientific">Scopulibacillus daqui</name>
    <dbReference type="NCBI Taxonomy" id="1469162"/>
    <lineage>
        <taxon>Bacteria</taxon>
        <taxon>Bacillati</taxon>
        <taxon>Bacillota</taxon>
        <taxon>Bacilli</taxon>
        <taxon>Bacillales</taxon>
        <taxon>Sporolactobacillaceae</taxon>
        <taxon>Scopulibacillus</taxon>
    </lineage>
</organism>